<sequence length="74" mass="8106">MHLMSYACAHEKALSRASRDPPINGAGGSGSKAIHQPTGILTAFIPFLYRNLKSSMVMKLFLCLFRTPLARLCP</sequence>
<name>A0A2P2IMQ8_RHIMU</name>
<proteinExistence type="predicted"/>
<evidence type="ECO:0000313" key="1">
    <source>
        <dbReference type="EMBL" id="MBW82456.1"/>
    </source>
</evidence>
<dbReference type="AlphaFoldDB" id="A0A2P2IMQ8"/>
<protein>
    <submittedName>
        <fullName evidence="1">Uncharacterized protein</fullName>
    </submittedName>
</protein>
<dbReference type="EMBL" id="GGEC01001973">
    <property type="protein sequence ID" value="MBW82456.1"/>
    <property type="molecule type" value="Transcribed_RNA"/>
</dbReference>
<reference evidence="1" key="1">
    <citation type="submission" date="2018-02" db="EMBL/GenBank/DDBJ databases">
        <title>Rhizophora mucronata_Transcriptome.</title>
        <authorList>
            <person name="Meera S.P."/>
            <person name="Sreeshan A."/>
            <person name="Augustine A."/>
        </authorList>
    </citation>
    <scope>NUCLEOTIDE SEQUENCE</scope>
    <source>
        <tissue evidence="1">Leaf</tissue>
    </source>
</reference>
<accession>A0A2P2IMQ8</accession>
<organism evidence="1">
    <name type="scientific">Rhizophora mucronata</name>
    <name type="common">Asiatic mangrove</name>
    <dbReference type="NCBI Taxonomy" id="61149"/>
    <lineage>
        <taxon>Eukaryota</taxon>
        <taxon>Viridiplantae</taxon>
        <taxon>Streptophyta</taxon>
        <taxon>Embryophyta</taxon>
        <taxon>Tracheophyta</taxon>
        <taxon>Spermatophyta</taxon>
        <taxon>Magnoliopsida</taxon>
        <taxon>eudicotyledons</taxon>
        <taxon>Gunneridae</taxon>
        <taxon>Pentapetalae</taxon>
        <taxon>rosids</taxon>
        <taxon>fabids</taxon>
        <taxon>Malpighiales</taxon>
        <taxon>Rhizophoraceae</taxon>
        <taxon>Rhizophora</taxon>
    </lineage>
</organism>